<feature type="compositionally biased region" description="Low complexity" evidence="1">
    <location>
        <begin position="208"/>
        <end position="229"/>
    </location>
</feature>
<name>A0A238FDG0_9BASI</name>
<feature type="region of interest" description="Disordered" evidence="1">
    <location>
        <begin position="311"/>
        <end position="334"/>
    </location>
</feature>
<feature type="region of interest" description="Disordered" evidence="1">
    <location>
        <begin position="180"/>
        <end position="250"/>
    </location>
</feature>
<feature type="region of interest" description="Disordered" evidence="1">
    <location>
        <begin position="611"/>
        <end position="639"/>
    </location>
</feature>
<keyword evidence="3" id="KW-1185">Reference proteome</keyword>
<proteinExistence type="predicted"/>
<evidence type="ECO:0000313" key="2">
    <source>
        <dbReference type="EMBL" id="SCV69914.1"/>
    </source>
</evidence>
<feature type="region of interest" description="Disordered" evidence="1">
    <location>
        <begin position="262"/>
        <end position="297"/>
    </location>
</feature>
<accession>A0A238FDG0</accession>
<feature type="compositionally biased region" description="Polar residues" evidence="1">
    <location>
        <begin position="102"/>
        <end position="124"/>
    </location>
</feature>
<evidence type="ECO:0000256" key="1">
    <source>
        <dbReference type="SAM" id="MobiDB-lite"/>
    </source>
</evidence>
<organism evidence="2 3">
    <name type="scientific">Microbotryum intermedium</name>
    <dbReference type="NCBI Taxonomy" id="269621"/>
    <lineage>
        <taxon>Eukaryota</taxon>
        <taxon>Fungi</taxon>
        <taxon>Dikarya</taxon>
        <taxon>Basidiomycota</taxon>
        <taxon>Pucciniomycotina</taxon>
        <taxon>Microbotryomycetes</taxon>
        <taxon>Microbotryales</taxon>
        <taxon>Microbotryaceae</taxon>
        <taxon>Microbotryum</taxon>
    </lineage>
</organism>
<evidence type="ECO:0000313" key="3">
    <source>
        <dbReference type="Proteomes" id="UP000198372"/>
    </source>
</evidence>
<feature type="compositionally biased region" description="Polar residues" evidence="1">
    <location>
        <begin position="186"/>
        <end position="200"/>
    </location>
</feature>
<feature type="compositionally biased region" description="Pro residues" evidence="1">
    <location>
        <begin position="125"/>
        <end position="135"/>
    </location>
</feature>
<protein>
    <submittedName>
        <fullName evidence="2">BQ2448_1308 protein</fullName>
    </submittedName>
</protein>
<gene>
    <name evidence="2" type="ORF">BQ2448_1308</name>
</gene>
<feature type="region of interest" description="Disordered" evidence="1">
    <location>
        <begin position="1"/>
        <end position="142"/>
    </location>
</feature>
<dbReference type="OrthoDB" id="2537380at2759"/>
<dbReference type="AlphaFoldDB" id="A0A238FDG0"/>
<dbReference type="EMBL" id="FMSP01000005">
    <property type="protein sequence ID" value="SCV69914.1"/>
    <property type="molecule type" value="Genomic_DNA"/>
</dbReference>
<feature type="compositionally biased region" description="Basic and acidic residues" evidence="1">
    <location>
        <begin position="69"/>
        <end position="95"/>
    </location>
</feature>
<dbReference type="STRING" id="269621.A0A238FDG0"/>
<feature type="compositionally biased region" description="Polar residues" evidence="1">
    <location>
        <begin position="1"/>
        <end position="31"/>
    </location>
</feature>
<dbReference type="Proteomes" id="UP000198372">
    <property type="component" value="Unassembled WGS sequence"/>
</dbReference>
<reference evidence="3" key="1">
    <citation type="submission" date="2016-09" db="EMBL/GenBank/DDBJ databases">
        <authorList>
            <person name="Jeantristanb JTB J.-T."/>
            <person name="Ricardo R."/>
        </authorList>
    </citation>
    <scope>NUCLEOTIDE SEQUENCE [LARGE SCALE GENOMIC DNA]</scope>
</reference>
<feature type="compositionally biased region" description="Low complexity" evidence="1">
    <location>
        <begin position="277"/>
        <end position="292"/>
    </location>
</feature>
<sequence>MKQQNGFEITPKASTNQIARRTSNEMTTTPVFVTRGRSPTIENGAGYSPARPAGEPPQSISSSNAKGKGRQDPIEAPLHDHLNSAMSKDDANRDEMEPDSCPDSQETETSLYSQASQARSQHVPSPNPRQTPPPESRSVPMSLFHISPTAPSLEVAPLLPGHATSVPVDLPVIGAPIISPSDANGAKTTPSRSLAIQSTIKAPMTPDRSSASRFVRSPSGSSLSSLAPSPIKPHCVPVKTGSPSTRKPHSFVLEIPLVQIRERTTSLKPRRKRRSSSDSSDSDGSSGSASASDSDDEALKAALSRAAARRAEGTALNSERSAAVSASHDEEVRRSFRPRAAVGASTVVKPKHDFGFGCSSSATRGGFSIAALKRERDAKAARGVSEAWLEGKRLMMNASDSDSSDEDDLVDPFASALTADQVDEMAKVAADVVVDPDLDPELIGSPERRDASDRSRAMARVLKADLEQSSEAKTVDEVVQQRVCWREATRVTVWTRMAESDDEEEGGFLNEAIMKAIEDGRRDASCFPSPIVLLPRRARHSLGNYKVGARHLLSLICHPHTMPELADRAHALLDRIIVREASDAESRDALFTAFEIEEQLVLLGLKTDALSHSDSESMPPSSPLTDVDEQETTSQPERPIVTDEQRVEAVTRLARVVQALASSRPNHVLSDRDIAPLVTVFVRLSLDPSAAPLRGALEAVLRSLLDAVSFQDTATRWSIFSRLSALYPIRNAHLYVEVLRALPRQSEVALSLRAALAWGWLFNVDATPSSKEHRVSPSGAPYDGRWPCTDHRRPSYCPQHLDDLHHRPAHLNAMLRMLTSQKPDAPFMITRDVDDTILYYNAQLLSIALSDVVEGLYDPDTEQRRTIRDLVEQIFTTLNSIDNRIRTDVRHGNPMRNRAKNALTRVAHALTYAWRAAKGQNAGLDFSSITNAAVESEQQGGGLGASTGPRFQKTLDSMFAKRPRLIEAGGRD</sequence>